<dbReference type="AlphaFoldDB" id="A0AAE3HG77"/>
<dbReference type="EMBL" id="JANKAS010000005">
    <property type="protein sequence ID" value="MCR1898880.1"/>
    <property type="molecule type" value="Genomic_DNA"/>
</dbReference>
<evidence type="ECO:0000256" key="1">
    <source>
        <dbReference type="ARBA" id="ARBA00005721"/>
    </source>
</evidence>
<dbReference type="Proteomes" id="UP001205748">
    <property type="component" value="Unassembled WGS sequence"/>
</dbReference>
<organism evidence="2 3">
    <name type="scientific">Irregularibacter muris</name>
    <dbReference type="NCBI Taxonomy" id="1796619"/>
    <lineage>
        <taxon>Bacteria</taxon>
        <taxon>Bacillati</taxon>
        <taxon>Bacillota</taxon>
        <taxon>Clostridia</taxon>
        <taxon>Eubacteriales</taxon>
        <taxon>Eubacteriaceae</taxon>
        <taxon>Irregularibacter</taxon>
    </lineage>
</organism>
<evidence type="ECO:0000313" key="2">
    <source>
        <dbReference type="EMBL" id="MCR1898880.1"/>
    </source>
</evidence>
<dbReference type="InterPro" id="IPR005531">
    <property type="entry name" value="Asp23"/>
</dbReference>
<protein>
    <submittedName>
        <fullName evidence="2">Asp23/Gls24 family envelope stress response protein</fullName>
    </submittedName>
</protein>
<comment type="similarity">
    <text evidence="1">Belongs to the asp23 family.</text>
</comment>
<proteinExistence type="inferred from homology"/>
<accession>A0AAE3HG77</accession>
<sequence>MKVYALVGSSGTGKSYKAMRVLKEHDIDMIIDDGLLILGTKVVAGSSAKKERTKIGAIKRALFSEEDHIKDAQKAIAQYRPTSILILGTSQGMVKKIQEKLELPPIGKFIFIEEISQKWEMEKARDIRKREGKHVIPVPAFEVKKHFSGYFLDPLKIFRKNSGNKREEVEEKTVVRPTFSYLGNYTIADTVISSVVQYIALENEAIKKIGRIYIHSQSNGMIIQADITLHYGVIIPEVVEELQRKITKKLDYMTGQNILEVNIYVRK</sequence>
<dbReference type="Pfam" id="PF03780">
    <property type="entry name" value="Asp23"/>
    <property type="match status" value="1"/>
</dbReference>
<dbReference type="RefSeq" id="WP_257530657.1">
    <property type="nucleotide sequence ID" value="NZ_JANKAS010000005.1"/>
</dbReference>
<keyword evidence="3" id="KW-1185">Reference proteome</keyword>
<evidence type="ECO:0000313" key="3">
    <source>
        <dbReference type="Proteomes" id="UP001205748"/>
    </source>
</evidence>
<comment type="caution">
    <text evidence="2">The sequence shown here is derived from an EMBL/GenBank/DDBJ whole genome shotgun (WGS) entry which is preliminary data.</text>
</comment>
<gene>
    <name evidence="2" type="ORF">NSA47_07775</name>
</gene>
<reference evidence="2" key="1">
    <citation type="submission" date="2022-07" db="EMBL/GenBank/DDBJ databases">
        <title>Enhanced cultured diversity of the mouse gut microbiota enables custom-made synthetic communities.</title>
        <authorList>
            <person name="Afrizal A."/>
        </authorList>
    </citation>
    <scope>NUCLEOTIDE SEQUENCE</scope>
    <source>
        <strain evidence="2">DSM 28593</strain>
    </source>
</reference>
<name>A0AAE3HG77_9FIRM</name>